<feature type="transmembrane region" description="Helical" evidence="9">
    <location>
        <begin position="467"/>
        <end position="486"/>
    </location>
</feature>
<feature type="transmembrane region" description="Helical" evidence="9">
    <location>
        <begin position="356"/>
        <end position="382"/>
    </location>
</feature>
<keyword evidence="12" id="KW-1185">Reference proteome</keyword>
<dbReference type="Gene3D" id="3.90.1260.10">
    <property type="entry name" value="Argininosuccinate synthetase, chain A, domain 2"/>
    <property type="match status" value="1"/>
</dbReference>
<evidence type="ECO:0000256" key="6">
    <source>
        <dbReference type="ARBA" id="ARBA00022605"/>
    </source>
</evidence>
<dbReference type="AlphaFoldDB" id="A0AAW0S2S0"/>
<keyword evidence="9" id="KW-0472">Membrane</keyword>
<feature type="transmembrane region" description="Helical" evidence="9">
    <location>
        <begin position="315"/>
        <end position="344"/>
    </location>
</feature>
<keyword evidence="9" id="KW-1133">Transmembrane helix</keyword>
<dbReference type="PANTHER" id="PTHR11587:SF2">
    <property type="entry name" value="ARGININOSUCCINATE SYNTHASE"/>
    <property type="match status" value="1"/>
</dbReference>
<evidence type="ECO:0000256" key="7">
    <source>
        <dbReference type="ARBA" id="ARBA00022741"/>
    </source>
</evidence>
<dbReference type="InterPro" id="IPR023434">
    <property type="entry name" value="Arginosuc_synth_type_1_subfam"/>
</dbReference>
<dbReference type="GO" id="GO:0004055">
    <property type="term" value="F:argininosuccinate synthase activity"/>
    <property type="evidence" value="ECO:0007669"/>
    <property type="project" value="UniProtKB-EC"/>
</dbReference>
<dbReference type="CDD" id="cd01999">
    <property type="entry name" value="ASS"/>
    <property type="match status" value="1"/>
</dbReference>
<feature type="transmembrane region" description="Helical" evidence="9">
    <location>
        <begin position="122"/>
        <end position="139"/>
    </location>
</feature>
<dbReference type="GO" id="GO:0000053">
    <property type="term" value="P:argininosuccinate metabolic process"/>
    <property type="evidence" value="ECO:0007669"/>
    <property type="project" value="TreeGrafter"/>
</dbReference>
<feature type="transmembrane region" description="Helical" evidence="9">
    <location>
        <begin position="183"/>
        <end position="204"/>
    </location>
</feature>
<dbReference type="GO" id="GO:0005737">
    <property type="term" value="C:cytoplasm"/>
    <property type="evidence" value="ECO:0007669"/>
    <property type="project" value="TreeGrafter"/>
</dbReference>
<sequence length="943" mass="102995">MVHDGESDDGATPERPTTPAWDIALGRLNGRVLLHPIPTTDPNDPLNWSGPRKTLSIGLVLLYVTLTFVQLDIGVIAFGQYQSELGFDINTLNSGQAMGYAGLGLSSILFVPLMNKYGRRPIYIISLALQVSACVWLAMTTTKADMLLSNLMAGFGGGICETIVQITIVDIFFVHQHAAMNSYYLFSTTIGSTLGPVAAGYVIESQGWRWIWWWCVILIGANLVLVLFLFEESKYTPMLNGEALANQPPLGNDHEEDILPDGKKKGLDAGDALQRSITNNHCHVDGTIPIKTYRERMALLSPTDEHVFRKLLDAFVILVTFPTVAFTAITFGSLLALFALVMSVQATYLFLPPYNFTAIGVGLINLSGFISAIPAAFIGGWLDDWLIMSLSKRNGGLYEPEMRLWLSLPCIILTPASVLMVGLGFAYGVAWPLVAVGSGLFSFCLTISGSIALSYTMDCYHSIVGSSMIGIIFIRNVFAVVILFALTPWITAMGLINVHVIVAAGYTVVAYLGNVGQDEDWAAVEKKALALGAERMVIDDLQQEFLEELVFRGIQCNAIYEDRYLLGTSLARPVLARALVRTAQKTGAGNLASAAAILTFAASNDAYHDDLAGSASPPSLKLLRDSRRPEVRFELAWRALDPTVSVIAPWRMPKFFNRFQGRQDLLKFAAENNIPVSSSPKSPWSLDANLAHTSAESGILEKPEVVAPKDVWTKSVDPLDAPDVPTKFSITFRAGIPVKLDVEGGETYTNSVELFKKLNEIAGANGVGRVDIVESRYFTIPAAIISTPSKTRSCTDNTTSFIGLKSRGCYDAPAHTVLRLAHVDLEGMTVDSKVRSIMSWIGNEWSQCLYNGMYFSPERELLENSIIYSQRHVNGTVNMMVYKGAAHVLSRSAPDSNLYSEEQASMDTLEGFSPEDTSGFIAIQAIRLEKYGAAKIQHGEPLV</sequence>
<proteinExistence type="predicted"/>
<comment type="caution">
    <text evidence="11">The sequence shown here is derived from an EMBL/GenBank/DDBJ whole genome shotgun (WGS) entry which is preliminary data.</text>
</comment>
<dbReference type="GO" id="GO:0000050">
    <property type="term" value="P:urea cycle"/>
    <property type="evidence" value="ECO:0007669"/>
    <property type="project" value="TreeGrafter"/>
</dbReference>
<dbReference type="InterPro" id="IPR020846">
    <property type="entry name" value="MFS_dom"/>
</dbReference>
<keyword evidence="9" id="KW-0812">Transmembrane</keyword>
<evidence type="ECO:0000256" key="9">
    <source>
        <dbReference type="SAM" id="Phobius"/>
    </source>
</evidence>
<dbReference type="Pfam" id="PF20979">
    <property type="entry name" value="Arginosuc_syn_C"/>
    <property type="match status" value="2"/>
</dbReference>
<keyword evidence="6" id="KW-0028">Amino-acid biosynthesis</keyword>
<dbReference type="EMBL" id="JAAHCF010000068">
    <property type="protein sequence ID" value="KAK8148904.1"/>
    <property type="molecule type" value="Genomic_DNA"/>
</dbReference>
<keyword evidence="4" id="KW-0055">Arginine biosynthesis</keyword>
<dbReference type="Proteomes" id="UP001397290">
    <property type="component" value="Unassembled WGS sequence"/>
</dbReference>
<keyword evidence="5" id="KW-0436">Ligase</keyword>
<feature type="transmembrane region" description="Helical" evidence="9">
    <location>
        <begin position="97"/>
        <end position="115"/>
    </location>
</feature>
<dbReference type="GO" id="GO:0006526">
    <property type="term" value="P:L-arginine biosynthetic process"/>
    <property type="evidence" value="ECO:0007669"/>
    <property type="project" value="UniProtKB-KW"/>
</dbReference>
<comment type="pathway">
    <text evidence="2">Amino-acid biosynthesis; L-arginine biosynthesis; L-arginine from L-ornithine and carbamoyl phosphate: step 2/3.</text>
</comment>
<feature type="domain" description="Major facilitator superfamily (MFS) profile" evidence="10">
    <location>
        <begin position="51"/>
        <end position="506"/>
    </location>
</feature>
<feature type="transmembrane region" description="Helical" evidence="9">
    <location>
        <begin position="403"/>
        <end position="427"/>
    </location>
</feature>
<comment type="subcellular location">
    <subcellularLocation>
        <location evidence="1">Membrane</location>
        <topology evidence="1">Multi-pass membrane protein</topology>
    </subcellularLocation>
</comment>
<reference evidence="11 12" key="1">
    <citation type="submission" date="2020-02" db="EMBL/GenBank/DDBJ databases">
        <title>Comparative genomics of the hypocrealean fungal genus Beauvera.</title>
        <authorList>
            <person name="Showalter D.N."/>
            <person name="Bushley K.E."/>
            <person name="Rehner S.A."/>
        </authorList>
    </citation>
    <scope>NUCLEOTIDE SEQUENCE [LARGE SCALE GENOMIC DNA]</scope>
    <source>
        <strain evidence="11 12">ARSEF4384</strain>
    </source>
</reference>
<dbReference type="InterPro" id="IPR024074">
    <property type="entry name" value="AS_cat/multimer_dom_body"/>
</dbReference>
<dbReference type="InterPro" id="IPR036259">
    <property type="entry name" value="MFS_trans_sf"/>
</dbReference>
<dbReference type="GO" id="GO:0022857">
    <property type="term" value="F:transmembrane transporter activity"/>
    <property type="evidence" value="ECO:0007669"/>
    <property type="project" value="InterPro"/>
</dbReference>
<evidence type="ECO:0000256" key="5">
    <source>
        <dbReference type="ARBA" id="ARBA00022598"/>
    </source>
</evidence>
<keyword evidence="7" id="KW-0547">Nucleotide-binding</keyword>
<evidence type="ECO:0000313" key="11">
    <source>
        <dbReference type="EMBL" id="KAK8148904.1"/>
    </source>
</evidence>
<dbReference type="Pfam" id="PF00764">
    <property type="entry name" value="Arginosuc_synth"/>
    <property type="match status" value="1"/>
</dbReference>
<dbReference type="InterPro" id="IPR048268">
    <property type="entry name" value="Arginosuc_syn_C"/>
</dbReference>
<feature type="transmembrane region" description="Helical" evidence="9">
    <location>
        <begin position="433"/>
        <end position="455"/>
    </location>
</feature>
<gene>
    <name evidence="11" type="primary">ASS1</name>
    <name evidence="11" type="ORF">G3M48_008794</name>
</gene>
<dbReference type="GO" id="GO:0005524">
    <property type="term" value="F:ATP binding"/>
    <property type="evidence" value="ECO:0007669"/>
    <property type="project" value="UniProtKB-KW"/>
</dbReference>
<dbReference type="PANTHER" id="PTHR11587">
    <property type="entry name" value="ARGININOSUCCINATE SYNTHASE"/>
    <property type="match status" value="1"/>
</dbReference>
<evidence type="ECO:0000259" key="10">
    <source>
        <dbReference type="PROSITE" id="PS50850"/>
    </source>
</evidence>
<dbReference type="InterPro" id="IPR014729">
    <property type="entry name" value="Rossmann-like_a/b/a_fold"/>
</dbReference>
<organism evidence="11 12">
    <name type="scientific">Beauveria asiatica</name>
    <dbReference type="NCBI Taxonomy" id="1069075"/>
    <lineage>
        <taxon>Eukaryota</taxon>
        <taxon>Fungi</taxon>
        <taxon>Dikarya</taxon>
        <taxon>Ascomycota</taxon>
        <taxon>Pezizomycotina</taxon>
        <taxon>Sordariomycetes</taxon>
        <taxon>Hypocreomycetidae</taxon>
        <taxon>Hypocreales</taxon>
        <taxon>Cordycipitaceae</taxon>
        <taxon>Beauveria</taxon>
    </lineage>
</organism>
<evidence type="ECO:0000313" key="12">
    <source>
        <dbReference type="Proteomes" id="UP001397290"/>
    </source>
</evidence>
<feature type="transmembrane region" description="Helical" evidence="9">
    <location>
        <begin position="55"/>
        <end position="77"/>
    </location>
</feature>
<dbReference type="GO" id="GO:0016020">
    <property type="term" value="C:membrane"/>
    <property type="evidence" value="ECO:0007669"/>
    <property type="project" value="UniProtKB-SubCell"/>
</dbReference>
<feature type="transmembrane region" description="Helical" evidence="9">
    <location>
        <begin position="210"/>
        <end position="230"/>
    </location>
</feature>
<dbReference type="PROSITE" id="PS50850">
    <property type="entry name" value="MFS"/>
    <property type="match status" value="1"/>
</dbReference>
<accession>A0AAW0S2S0</accession>
<dbReference type="InterPro" id="IPR001518">
    <property type="entry name" value="Arginosuc_synth"/>
</dbReference>
<evidence type="ECO:0000256" key="2">
    <source>
        <dbReference type="ARBA" id="ARBA00004967"/>
    </source>
</evidence>
<evidence type="ECO:0000256" key="3">
    <source>
        <dbReference type="ARBA" id="ARBA00012286"/>
    </source>
</evidence>
<dbReference type="SUPFAM" id="SSF52402">
    <property type="entry name" value="Adenine nucleotide alpha hydrolases-like"/>
    <property type="match status" value="1"/>
</dbReference>
<name>A0AAW0S2S0_9HYPO</name>
<feature type="transmembrane region" description="Helical" evidence="9">
    <location>
        <begin position="151"/>
        <end position="174"/>
    </location>
</feature>
<keyword evidence="8" id="KW-0067">ATP-binding</keyword>
<dbReference type="EC" id="6.3.4.5" evidence="3"/>
<dbReference type="SUPFAM" id="SSF69864">
    <property type="entry name" value="Argininosuccinate synthetase, C-terminal domain"/>
    <property type="match status" value="2"/>
</dbReference>
<evidence type="ECO:0000256" key="4">
    <source>
        <dbReference type="ARBA" id="ARBA00022571"/>
    </source>
</evidence>
<dbReference type="Gene3D" id="3.40.50.620">
    <property type="entry name" value="HUPs"/>
    <property type="match status" value="1"/>
</dbReference>
<dbReference type="InterPro" id="IPR048267">
    <property type="entry name" value="Arginosuc_syn_N"/>
</dbReference>
<dbReference type="Gene3D" id="1.20.1720.10">
    <property type="entry name" value="Multidrug resistance protein D"/>
    <property type="match status" value="1"/>
</dbReference>
<protein>
    <recommendedName>
        <fullName evidence="3">argininosuccinate synthase</fullName>
        <ecNumber evidence="3">6.3.4.5</ecNumber>
    </recommendedName>
</protein>
<dbReference type="SUPFAM" id="SSF103473">
    <property type="entry name" value="MFS general substrate transporter"/>
    <property type="match status" value="1"/>
</dbReference>
<evidence type="ECO:0000256" key="1">
    <source>
        <dbReference type="ARBA" id="ARBA00004141"/>
    </source>
</evidence>
<dbReference type="InterPro" id="IPR011701">
    <property type="entry name" value="MFS"/>
</dbReference>
<evidence type="ECO:0000256" key="8">
    <source>
        <dbReference type="ARBA" id="ARBA00022840"/>
    </source>
</evidence>
<dbReference type="Pfam" id="PF07690">
    <property type="entry name" value="MFS_1"/>
    <property type="match status" value="1"/>
</dbReference>